<sequence>MAVKHNICTLSLPTLTDTASIKKEKVRKNHISNKRCKSYYYVCLGALMHTIDKQIKDKYTENNYLYLIGSRYIKDLYKWLQHCKYNKVPVNDFLKSFITSVALFAIGVKLTNELVAWRIF</sequence>
<dbReference type="RefSeq" id="XP_033344955.1">
    <property type="nucleotide sequence ID" value="XM_033489064.1"/>
</dbReference>
<dbReference type="KEGG" id="bvk:117231026"/>
<evidence type="ECO:0000313" key="1">
    <source>
        <dbReference type="Proteomes" id="UP000504631"/>
    </source>
</evidence>
<proteinExistence type="predicted"/>
<name>A0A6J3JXV3_9HYME</name>
<organism evidence="1 2">
    <name type="scientific">Bombus vosnesenskii</name>
    <dbReference type="NCBI Taxonomy" id="207650"/>
    <lineage>
        <taxon>Eukaryota</taxon>
        <taxon>Metazoa</taxon>
        <taxon>Ecdysozoa</taxon>
        <taxon>Arthropoda</taxon>
        <taxon>Hexapoda</taxon>
        <taxon>Insecta</taxon>
        <taxon>Pterygota</taxon>
        <taxon>Neoptera</taxon>
        <taxon>Endopterygota</taxon>
        <taxon>Hymenoptera</taxon>
        <taxon>Apocrita</taxon>
        <taxon>Aculeata</taxon>
        <taxon>Apoidea</taxon>
        <taxon>Anthophila</taxon>
        <taxon>Apidae</taxon>
        <taxon>Bombus</taxon>
        <taxon>Pyrobombus</taxon>
    </lineage>
</organism>
<protein>
    <submittedName>
        <fullName evidence="2">Uncharacterized protein LOC117231026</fullName>
    </submittedName>
</protein>
<dbReference type="GeneID" id="117231026"/>
<evidence type="ECO:0000313" key="2">
    <source>
        <dbReference type="RefSeq" id="XP_033344955.1"/>
    </source>
</evidence>
<dbReference type="Proteomes" id="UP000504631">
    <property type="component" value="Unplaced"/>
</dbReference>
<keyword evidence="1" id="KW-1185">Reference proteome</keyword>
<reference evidence="2" key="1">
    <citation type="submission" date="2025-08" db="UniProtKB">
        <authorList>
            <consortium name="RefSeq"/>
        </authorList>
    </citation>
    <scope>IDENTIFICATION</scope>
    <source>
        <tissue evidence="2">Muscle</tissue>
    </source>
</reference>
<gene>
    <name evidence="2" type="primary">LOC117231026</name>
</gene>
<accession>A0A6J3JXV3</accession>
<dbReference type="AlphaFoldDB" id="A0A6J3JXV3"/>